<gene>
    <name evidence="4" type="ordered locus">Tlet_1403</name>
</gene>
<name>A8F726_PSELT</name>
<dbReference type="InterPro" id="IPR011765">
    <property type="entry name" value="Pept_M16_N"/>
</dbReference>
<evidence type="ECO:0000259" key="2">
    <source>
        <dbReference type="Pfam" id="PF00675"/>
    </source>
</evidence>
<feature type="domain" description="Peptidase M16 N-terminal" evidence="2">
    <location>
        <begin position="22"/>
        <end position="155"/>
    </location>
</feature>
<evidence type="ECO:0000313" key="4">
    <source>
        <dbReference type="EMBL" id="ABV33960.1"/>
    </source>
</evidence>
<sequence>MQIEIKKTNSNKIYIVPVNGVETVSIAFIVPAGSTSEDKEYAGCAHLLEHIVFKGTKRYDEFSLKYELEVFGGSLNAFTTKDFTVYYARVPYFHFEKAVDILGELVFSPLIEEEAVNLEKSVVIEEIKSYNEDHLTRVHDLFAESILKEPYSRPISGYEETVKKIDADVLKKFHQKHYGSIKVIVVGKVTDDLLKTIANILRNDKPVSENNLKVNFSNPSNAYEARSNITQVHMITGTPIEIGLEDKRYPALLVLNTLLGSGMSSLLFNTIREKLGLVYEIDTVGNFWKESSLIGIYASTSTEKFPRYVQEINTILKRATIEKHYFEYGKKRLIGKLQMITESVPSVFAYVLEFLISRSEPLPIERLFEKIESVEYNHVQNLWREICENRWHWTCIIPHGEERLMKEL</sequence>
<dbReference type="Pfam" id="PF05193">
    <property type="entry name" value="Peptidase_M16_C"/>
    <property type="match status" value="1"/>
</dbReference>
<dbReference type="GO" id="GO:0046872">
    <property type="term" value="F:metal ion binding"/>
    <property type="evidence" value="ECO:0007669"/>
    <property type="project" value="InterPro"/>
</dbReference>
<dbReference type="AlphaFoldDB" id="A8F726"/>
<dbReference type="OrthoDB" id="9811314at2"/>
<evidence type="ECO:0000256" key="1">
    <source>
        <dbReference type="ARBA" id="ARBA00007261"/>
    </source>
</evidence>
<dbReference type="HOGENOM" id="CLU_009902_3_2_0"/>
<dbReference type="PANTHER" id="PTHR11851">
    <property type="entry name" value="METALLOPROTEASE"/>
    <property type="match status" value="1"/>
</dbReference>
<dbReference type="SUPFAM" id="SSF63411">
    <property type="entry name" value="LuxS/MPP-like metallohydrolase"/>
    <property type="match status" value="2"/>
</dbReference>
<protein>
    <submittedName>
        <fullName evidence="4">Peptidase M16 domain protein</fullName>
    </submittedName>
</protein>
<dbReference type="EMBL" id="CP000812">
    <property type="protein sequence ID" value="ABV33960.1"/>
    <property type="molecule type" value="Genomic_DNA"/>
</dbReference>
<dbReference type="KEGG" id="tle:Tlet_1403"/>
<dbReference type="InterPro" id="IPR050361">
    <property type="entry name" value="MPP/UQCRC_Complex"/>
</dbReference>
<accession>A8F726</accession>
<evidence type="ECO:0000313" key="5">
    <source>
        <dbReference type="Proteomes" id="UP000002016"/>
    </source>
</evidence>
<dbReference type="InterPro" id="IPR011249">
    <property type="entry name" value="Metalloenz_LuxS/M16"/>
</dbReference>
<dbReference type="InterPro" id="IPR007863">
    <property type="entry name" value="Peptidase_M16_C"/>
</dbReference>
<dbReference type="Proteomes" id="UP000002016">
    <property type="component" value="Chromosome"/>
</dbReference>
<reference evidence="4 5" key="1">
    <citation type="submission" date="2007-08" db="EMBL/GenBank/DDBJ databases">
        <title>Complete sequence of Thermotoga lettingae TMO.</title>
        <authorList>
            <consortium name="US DOE Joint Genome Institute"/>
            <person name="Copeland A."/>
            <person name="Lucas S."/>
            <person name="Lapidus A."/>
            <person name="Barry K."/>
            <person name="Glavina del Rio T."/>
            <person name="Dalin E."/>
            <person name="Tice H."/>
            <person name="Pitluck S."/>
            <person name="Foster B."/>
            <person name="Bruce D."/>
            <person name="Schmutz J."/>
            <person name="Larimer F."/>
            <person name="Land M."/>
            <person name="Hauser L."/>
            <person name="Kyrpides N."/>
            <person name="Mikhailova N."/>
            <person name="Nelson K."/>
            <person name="Gogarten J.P."/>
            <person name="Noll K."/>
            <person name="Richardson P."/>
        </authorList>
    </citation>
    <scope>NUCLEOTIDE SEQUENCE [LARGE SCALE GENOMIC DNA]</scope>
    <source>
        <strain evidence="5">ATCC BAA-301 / DSM 14385 / NBRC 107922 / TMO</strain>
    </source>
</reference>
<evidence type="ECO:0000259" key="3">
    <source>
        <dbReference type="Pfam" id="PF05193"/>
    </source>
</evidence>
<proteinExistence type="inferred from homology"/>
<comment type="similarity">
    <text evidence="1">Belongs to the peptidase M16 family.</text>
</comment>
<dbReference type="Pfam" id="PF00675">
    <property type="entry name" value="Peptidase_M16"/>
    <property type="match status" value="1"/>
</dbReference>
<dbReference type="PANTHER" id="PTHR11851:SF49">
    <property type="entry name" value="MITOCHONDRIAL-PROCESSING PEPTIDASE SUBUNIT ALPHA"/>
    <property type="match status" value="1"/>
</dbReference>
<dbReference type="eggNOG" id="COG0612">
    <property type="taxonomic scope" value="Bacteria"/>
</dbReference>
<reference evidence="4 5" key="2">
    <citation type="journal article" date="2009" name="Proc. Natl. Acad. Sci. U.S.A.">
        <title>On the chimeric nature, thermophilic origin, and phylogenetic placement of the Thermotogales.</title>
        <authorList>
            <person name="Zhaxybayeva O."/>
            <person name="Swithers K.S."/>
            <person name="Lapierre P."/>
            <person name="Fournier G.P."/>
            <person name="Bickhart D.M."/>
            <person name="DeBoy R.T."/>
            <person name="Nelson K.E."/>
            <person name="Nesbo C.L."/>
            <person name="Doolittle W.F."/>
            <person name="Gogarten J.P."/>
            <person name="Noll K.M."/>
        </authorList>
    </citation>
    <scope>NUCLEOTIDE SEQUENCE [LARGE SCALE GENOMIC DNA]</scope>
    <source>
        <strain evidence="5">ATCC BAA-301 / DSM 14385 / NBRC 107922 / TMO</strain>
    </source>
</reference>
<dbReference type="Gene3D" id="3.30.830.10">
    <property type="entry name" value="Metalloenzyme, LuxS/M16 peptidase-like"/>
    <property type="match status" value="2"/>
</dbReference>
<organism evidence="4 5">
    <name type="scientific">Pseudothermotoga lettingae (strain ATCC BAA-301 / DSM 14385 / NBRC 107922 / TMO)</name>
    <name type="common">Thermotoga lettingae</name>
    <dbReference type="NCBI Taxonomy" id="416591"/>
    <lineage>
        <taxon>Bacteria</taxon>
        <taxon>Thermotogati</taxon>
        <taxon>Thermotogota</taxon>
        <taxon>Thermotogae</taxon>
        <taxon>Thermotogales</taxon>
        <taxon>Thermotogaceae</taxon>
        <taxon>Pseudothermotoga</taxon>
    </lineage>
</organism>
<dbReference type="STRING" id="416591.Tlet_1403"/>
<keyword evidence="5" id="KW-1185">Reference proteome</keyword>
<feature type="domain" description="Peptidase M16 C-terminal" evidence="3">
    <location>
        <begin position="164"/>
        <end position="324"/>
    </location>
</feature>
<dbReference type="RefSeq" id="WP_012003436.1">
    <property type="nucleotide sequence ID" value="NC_009828.1"/>
</dbReference>